<accession>A0A7W9STG1</accession>
<dbReference type="InterPro" id="IPR050312">
    <property type="entry name" value="IolE/XylAMocC-like"/>
</dbReference>
<dbReference type="Proteomes" id="UP000520814">
    <property type="component" value="Unassembled WGS sequence"/>
</dbReference>
<organism evidence="2 3">
    <name type="scientific">Armatimonas rosea</name>
    <dbReference type="NCBI Taxonomy" id="685828"/>
    <lineage>
        <taxon>Bacteria</taxon>
        <taxon>Bacillati</taxon>
        <taxon>Armatimonadota</taxon>
        <taxon>Armatimonadia</taxon>
        <taxon>Armatimonadales</taxon>
        <taxon>Armatimonadaceae</taxon>
        <taxon>Armatimonas</taxon>
    </lineage>
</organism>
<comment type="caution">
    <text evidence="2">The sequence shown here is derived from an EMBL/GenBank/DDBJ whole genome shotgun (WGS) entry which is preliminary data.</text>
</comment>
<name>A0A7W9STG1_ARMRO</name>
<protein>
    <submittedName>
        <fullName evidence="2">Sugar phosphate isomerase/epimerase</fullName>
    </submittedName>
</protein>
<sequence length="333" mass="36926">MKIGIFTALFHDRPIEAALDYIAEAGIQSVELGGGAYPGSRHLDDLGGAKTLATDAGKRKQLVKAIESRGLILSAISVHGNPLHPNKKIADEHHEAFTDAVLLAEALHGDGIMPQATVNGFSGCPGDSARAKNPNWVTCAWPDEFRDILDYQWKVAARYWRAQNRFLKQHNCVFAIEMHPGFICYNNETLLRLRKVAGDRIGANFDPSHLWWQGIDPLAAVREIGEAGALFHCHAKDTRIDPQNSGRNGNLDTQSYGDIANRSWVFRSVGYGHDEAWWKDFVSVLRTVGYDYVLSIEHEDGLMSSAEGLHKALDVLKRSVIAEKPGPMFWAKD</sequence>
<dbReference type="InterPro" id="IPR013022">
    <property type="entry name" value="Xyl_isomerase-like_TIM-brl"/>
</dbReference>
<dbReference type="GO" id="GO:0016853">
    <property type="term" value="F:isomerase activity"/>
    <property type="evidence" value="ECO:0007669"/>
    <property type="project" value="UniProtKB-KW"/>
</dbReference>
<dbReference type="AlphaFoldDB" id="A0A7W9STG1"/>
<gene>
    <name evidence="2" type="ORF">HNQ39_004358</name>
</gene>
<dbReference type="PANTHER" id="PTHR12110">
    <property type="entry name" value="HYDROXYPYRUVATE ISOMERASE"/>
    <property type="match status" value="1"/>
</dbReference>
<evidence type="ECO:0000313" key="2">
    <source>
        <dbReference type="EMBL" id="MBB6052537.1"/>
    </source>
</evidence>
<dbReference type="Pfam" id="PF01261">
    <property type="entry name" value="AP_endonuc_2"/>
    <property type="match status" value="1"/>
</dbReference>
<dbReference type="InterPro" id="IPR036237">
    <property type="entry name" value="Xyl_isomerase-like_sf"/>
</dbReference>
<proteinExistence type="predicted"/>
<evidence type="ECO:0000313" key="3">
    <source>
        <dbReference type="Proteomes" id="UP000520814"/>
    </source>
</evidence>
<dbReference type="PANTHER" id="PTHR12110:SF21">
    <property type="entry name" value="XYLOSE ISOMERASE-LIKE TIM BARREL DOMAIN-CONTAINING PROTEIN"/>
    <property type="match status" value="1"/>
</dbReference>
<keyword evidence="2" id="KW-0413">Isomerase</keyword>
<dbReference type="RefSeq" id="WP_184201746.1">
    <property type="nucleotide sequence ID" value="NZ_JACHGW010000004.1"/>
</dbReference>
<dbReference type="EMBL" id="JACHGW010000004">
    <property type="protein sequence ID" value="MBB6052537.1"/>
    <property type="molecule type" value="Genomic_DNA"/>
</dbReference>
<evidence type="ECO:0000259" key="1">
    <source>
        <dbReference type="Pfam" id="PF01261"/>
    </source>
</evidence>
<feature type="domain" description="Xylose isomerase-like TIM barrel" evidence="1">
    <location>
        <begin position="19"/>
        <end position="318"/>
    </location>
</feature>
<reference evidence="2 3" key="1">
    <citation type="submission" date="2020-08" db="EMBL/GenBank/DDBJ databases">
        <title>Genomic Encyclopedia of Type Strains, Phase IV (KMG-IV): sequencing the most valuable type-strain genomes for metagenomic binning, comparative biology and taxonomic classification.</title>
        <authorList>
            <person name="Goeker M."/>
        </authorList>
    </citation>
    <scope>NUCLEOTIDE SEQUENCE [LARGE SCALE GENOMIC DNA]</scope>
    <source>
        <strain evidence="2 3">DSM 23562</strain>
    </source>
</reference>
<dbReference type="SUPFAM" id="SSF51658">
    <property type="entry name" value="Xylose isomerase-like"/>
    <property type="match status" value="1"/>
</dbReference>
<keyword evidence="3" id="KW-1185">Reference proteome</keyword>
<dbReference type="Gene3D" id="3.20.20.150">
    <property type="entry name" value="Divalent-metal-dependent TIM barrel enzymes"/>
    <property type="match status" value="1"/>
</dbReference>